<evidence type="ECO:0000313" key="2">
    <source>
        <dbReference type="Proteomes" id="UP000314294"/>
    </source>
</evidence>
<dbReference type="AlphaFoldDB" id="A0A4Z2GA60"/>
<dbReference type="EMBL" id="SRLO01000620">
    <property type="protein sequence ID" value="TNN50349.1"/>
    <property type="molecule type" value="Genomic_DNA"/>
</dbReference>
<organism evidence="1 2">
    <name type="scientific">Liparis tanakae</name>
    <name type="common">Tanaka's snailfish</name>
    <dbReference type="NCBI Taxonomy" id="230148"/>
    <lineage>
        <taxon>Eukaryota</taxon>
        <taxon>Metazoa</taxon>
        <taxon>Chordata</taxon>
        <taxon>Craniata</taxon>
        <taxon>Vertebrata</taxon>
        <taxon>Euteleostomi</taxon>
        <taxon>Actinopterygii</taxon>
        <taxon>Neopterygii</taxon>
        <taxon>Teleostei</taxon>
        <taxon>Neoteleostei</taxon>
        <taxon>Acanthomorphata</taxon>
        <taxon>Eupercaria</taxon>
        <taxon>Perciformes</taxon>
        <taxon>Cottioidei</taxon>
        <taxon>Cottales</taxon>
        <taxon>Liparidae</taxon>
        <taxon>Liparis</taxon>
    </lineage>
</organism>
<sequence>MKRVVREENKLLSMMPLTATSKANRTLLYSIQQEIRLRGSATLGAPKNQYVYQEVVLLIMSVKLMGQIKRKQEFIALLQSNRYVPRAF</sequence>
<evidence type="ECO:0000313" key="1">
    <source>
        <dbReference type="EMBL" id="TNN50349.1"/>
    </source>
</evidence>
<reference evidence="1 2" key="1">
    <citation type="submission" date="2019-03" db="EMBL/GenBank/DDBJ databases">
        <title>First draft genome of Liparis tanakae, snailfish: a comprehensive survey of snailfish specific genes.</title>
        <authorList>
            <person name="Kim W."/>
            <person name="Song I."/>
            <person name="Jeong J.-H."/>
            <person name="Kim D."/>
            <person name="Kim S."/>
            <person name="Ryu S."/>
            <person name="Song J.Y."/>
            <person name="Lee S.K."/>
        </authorList>
    </citation>
    <scope>NUCLEOTIDE SEQUENCE [LARGE SCALE GENOMIC DNA]</scope>
    <source>
        <tissue evidence="1">Muscle</tissue>
    </source>
</reference>
<accession>A0A4Z2GA60</accession>
<comment type="caution">
    <text evidence="1">The sequence shown here is derived from an EMBL/GenBank/DDBJ whole genome shotgun (WGS) entry which is preliminary data.</text>
</comment>
<keyword evidence="2" id="KW-1185">Reference proteome</keyword>
<protein>
    <submittedName>
        <fullName evidence="1">Uncharacterized protein</fullName>
    </submittedName>
</protein>
<dbReference type="Proteomes" id="UP000314294">
    <property type="component" value="Unassembled WGS sequence"/>
</dbReference>
<proteinExistence type="predicted"/>
<gene>
    <name evidence="1" type="ORF">EYF80_039431</name>
</gene>
<name>A0A4Z2GA60_9TELE</name>
<dbReference type="OrthoDB" id="8514936at2759"/>